<dbReference type="Proteomes" id="UP000823388">
    <property type="component" value="Chromosome 7K"/>
</dbReference>
<keyword evidence="2" id="KW-1185">Reference proteome</keyword>
<sequence>MPIISLSLISKSNQQFLELGGKEYAGGESWRTDLELGLGKVGGFVMGRGSCLVDPAQPAALAAPLEARELGHGAPAANAVADDVPVELVVLLGRPEALAQLVLHAATAAETAAPAWDLRWADAPPKQADGSTQAAAACPCRKQRCARAPPLQANSGAQAERRRLPTLATGRTGLRRSITILYIN</sequence>
<accession>A0A8T0QDW4</accession>
<organism evidence="1 2">
    <name type="scientific">Panicum virgatum</name>
    <name type="common">Blackwell switchgrass</name>
    <dbReference type="NCBI Taxonomy" id="38727"/>
    <lineage>
        <taxon>Eukaryota</taxon>
        <taxon>Viridiplantae</taxon>
        <taxon>Streptophyta</taxon>
        <taxon>Embryophyta</taxon>
        <taxon>Tracheophyta</taxon>
        <taxon>Spermatophyta</taxon>
        <taxon>Magnoliopsida</taxon>
        <taxon>Liliopsida</taxon>
        <taxon>Poales</taxon>
        <taxon>Poaceae</taxon>
        <taxon>PACMAD clade</taxon>
        <taxon>Panicoideae</taxon>
        <taxon>Panicodae</taxon>
        <taxon>Paniceae</taxon>
        <taxon>Panicinae</taxon>
        <taxon>Panicum</taxon>
        <taxon>Panicum sect. Hiantes</taxon>
    </lineage>
</organism>
<dbReference type="EMBL" id="CM029049">
    <property type="protein sequence ID" value="KAG2571029.1"/>
    <property type="molecule type" value="Genomic_DNA"/>
</dbReference>
<gene>
    <name evidence="1" type="ORF">PVAP13_7KG023129</name>
</gene>
<proteinExistence type="predicted"/>
<name>A0A8T0QDW4_PANVG</name>
<protein>
    <submittedName>
        <fullName evidence="1">Uncharacterized protein</fullName>
    </submittedName>
</protein>
<reference evidence="1" key="1">
    <citation type="submission" date="2020-05" db="EMBL/GenBank/DDBJ databases">
        <title>WGS assembly of Panicum virgatum.</title>
        <authorList>
            <person name="Lovell J.T."/>
            <person name="Jenkins J."/>
            <person name="Shu S."/>
            <person name="Juenger T.E."/>
            <person name="Schmutz J."/>
        </authorList>
    </citation>
    <scope>NUCLEOTIDE SEQUENCE</scope>
    <source>
        <strain evidence="1">AP13</strain>
    </source>
</reference>
<evidence type="ECO:0000313" key="2">
    <source>
        <dbReference type="Proteomes" id="UP000823388"/>
    </source>
</evidence>
<evidence type="ECO:0000313" key="1">
    <source>
        <dbReference type="EMBL" id="KAG2571029.1"/>
    </source>
</evidence>
<comment type="caution">
    <text evidence="1">The sequence shown here is derived from an EMBL/GenBank/DDBJ whole genome shotgun (WGS) entry which is preliminary data.</text>
</comment>
<dbReference type="AlphaFoldDB" id="A0A8T0QDW4"/>